<keyword evidence="2" id="KW-0472">Membrane</keyword>
<dbReference type="InterPro" id="IPR003753">
    <property type="entry name" value="Exonuc_VII_L"/>
</dbReference>
<evidence type="ECO:0000256" key="2">
    <source>
        <dbReference type="SAM" id="Phobius"/>
    </source>
</evidence>
<feature type="domain" description="Exonuclease VII large subunit C-terminal" evidence="3">
    <location>
        <begin position="169"/>
        <end position="332"/>
    </location>
</feature>
<evidence type="ECO:0000313" key="5">
    <source>
        <dbReference type="Proteomes" id="UP001500227"/>
    </source>
</evidence>
<feature type="coiled-coil region" evidence="1">
    <location>
        <begin position="290"/>
        <end position="317"/>
    </location>
</feature>
<dbReference type="EMBL" id="BAABKD010000011">
    <property type="protein sequence ID" value="GAA5092158.1"/>
    <property type="molecule type" value="Genomic_DNA"/>
</dbReference>
<feature type="transmembrane region" description="Helical" evidence="2">
    <location>
        <begin position="341"/>
        <end position="356"/>
    </location>
</feature>
<keyword evidence="2" id="KW-1133">Transmembrane helix</keyword>
<evidence type="ECO:0000259" key="3">
    <source>
        <dbReference type="Pfam" id="PF02601"/>
    </source>
</evidence>
<keyword evidence="5" id="KW-1185">Reference proteome</keyword>
<dbReference type="PANTHER" id="PTHR30008">
    <property type="entry name" value="EXODEOXYRIBONUCLEASE 7 LARGE SUBUNIT"/>
    <property type="match status" value="1"/>
</dbReference>
<gene>
    <name evidence="4" type="ORF">GCM10023337_19040</name>
</gene>
<name>A0ABP9MAV8_9BURK</name>
<dbReference type="Pfam" id="PF02601">
    <property type="entry name" value="Exonuc_VII_L"/>
    <property type="match status" value="1"/>
</dbReference>
<dbReference type="RefSeq" id="WP_345371380.1">
    <property type="nucleotide sequence ID" value="NZ_BAABKD010000011.1"/>
</dbReference>
<dbReference type="PANTHER" id="PTHR30008:SF0">
    <property type="entry name" value="EXODEOXYRIBONUCLEASE 7 LARGE SUBUNIT"/>
    <property type="match status" value="1"/>
</dbReference>
<protein>
    <recommendedName>
        <fullName evidence="3">Exonuclease VII large subunit C-terminal domain-containing protein</fullName>
    </recommendedName>
</protein>
<keyword evidence="1" id="KW-0175">Coiled coil</keyword>
<proteinExistence type="predicted"/>
<sequence>MTQNVVEVNVVKTAQLAPVLSGGEVERLLAETLQRELKGWSNQHMLVRVRGVLMNLTAQRRAAAMRQYSKLFSVQLEAEGTLTLNAPLKVLEPYEDGDVVEVVGYPVVNIYQGVVSVRLEVIQAHNPYAQEQPERRATHAQLAQLRSLKPRRNAFPLRPVVSVDVIHSASSTAQVDEDFYQGLGEQISRCRLNAYPVRITSAEDICAAIKASRADILVVIRGGGPDADFSVFNDKAVLEAFAQKKSYRVTGIGHSGHSTLMDLMADFAATVPAEAGAHIQSQLNHMAGLVEQYENSLEQSEYEISQLQQQIDVLANQSEITKQHLQENLKQIQPKSSFKNPWPYILIIILLVLLFLK</sequence>
<organism evidence="4 5">
    <name type="scientific">Paenalcaligenes hermetiae</name>
    <dbReference type="NCBI Taxonomy" id="1157987"/>
    <lineage>
        <taxon>Bacteria</taxon>
        <taxon>Pseudomonadati</taxon>
        <taxon>Pseudomonadota</taxon>
        <taxon>Betaproteobacteria</taxon>
        <taxon>Burkholderiales</taxon>
        <taxon>Alcaligenaceae</taxon>
        <taxon>Paenalcaligenes</taxon>
    </lineage>
</organism>
<accession>A0ABP9MAV8</accession>
<reference evidence="5" key="1">
    <citation type="journal article" date="2019" name="Int. J. Syst. Evol. Microbiol.">
        <title>The Global Catalogue of Microorganisms (GCM) 10K type strain sequencing project: providing services to taxonomists for standard genome sequencing and annotation.</title>
        <authorList>
            <consortium name="The Broad Institute Genomics Platform"/>
            <consortium name="The Broad Institute Genome Sequencing Center for Infectious Disease"/>
            <person name="Wu L."/>
            <person name="Ma J."/>
        </authorList>
    </citation>
    <scope>NUCLEOTIDE SEQUENCE [LARGE SCALE GENOMIC DNA]</scope>
    <source>
        <strain evidence="5">JCM 18423</strain>
    </source>
</reference>
<keyword evidence="2" id="KW-0812">Transmembrane</keyword>
<evidence type="ECO:0000256" key="1">
    <source>
        <dbReference type="SAM" id="Coils"/>
    </source>
</evidence>
<comment type="caution">
    <text evidence="4">The sequence shown here is derived from an EMBL/GenBank/DDBJ whole genome shotgun (WGS) entry which is preliminary data.</text>
</comment>
<dbReference type="Proteomes" id="UP001500227">
    <property type="component" value="Unassembled WGS sequence"/>
</dbReference>
<evidence type="ECO:0000313" key="4">
    <source>
        <dbReference type="EMBL" id="GAA5092158.1"/>
    </source>
</evidence>
<dbReference type="InterPro" id="IPR020579">
    <property type="entry name" value="Exonuc_VII_lsu_C"/>
</dbReference>